<dbReference type="EMBL" id="BTSY01000004">
    <property type="protein sequence ID" value="GMT25897.1"/>
    <property type="molecule type" value="Genomic_DNA"/>
</dbReference>
<feature type="non-terminal residue" evidence="1">
    <location>
        <position position="85"/>
    </location>
</feature>
<proteinExistence type="predicted"/>
<reference evidence="1" key="1">
    <citation type="submission" date="2023-10" db="EMBL/GenBank/DDBJ databases">
        <title>Genome assembly of Pristionchus species.</title>
        <authorList>
            <person name="Yoshida K."/>
            <person name="Sommer R.J."/>
        </authorList>
    </citation>
    <scope>NUCLEOTIDE SEQUENCE</scope>
    <source>
        <strain evidence="1">RS5133</strain>
    </source>
</reference>
<dbReference type="Proteomes" id="UP001432322">
    <property type="component" value="Unassembled WGS sequence"/>
</dbReference>
<feature type="non-terminal residue" evidence="1">
    <location>
        <position position="1"/>
    </location>
</feature>
<dbReference type="AlphaFoldDB" id="A0AAV5W242"/>
<keyword evidence="2" id="KW-1185">Reference proteome</keyword>
<evidence type="ECO:0000313" key="2">
    <source>
        <dbReference type="Proteomes" id="UP001432322"/>
    </source>
</evidence>
<name>A0AAV5W242_9BILA</name>
<sequence length="85" mass="9110">RFDTSTACHGRSRSKLARLITSNIWPSSQSAARSRQCRTGVSTRCTNCNCTLTRPTPTCSTPGIPALSSIVDRSSAFSWNGISSS</sequence>
<comment type="caution">
    <text evidence="1">The sequence shown here is derived from an EMBL/GenBank/DDBJ whole genome shotgun (WGS) entry which is preliminary data.</text>
</comment>
<gene>
    <name evidence="1" type="ORF">PFISCL1PPCAC_17194</name>
</gene>
<organism evidence="1 2">
    <name type="scientific">Pristionchus fissidentatus</name>
    <dbReference type="NCBI Taxonomy" id="1538716"/>
    <lineage>
        <taxon>Eukaryota</taxon>
        <taxon>Metazoa</taxon>
        <taxon>Ecdysozoa</taxon>
        <taxon>Nematoda</taxon>
        <taxon>Chromadorea</taxon>
        <taxon>Rhabditida</taxon>
        <taxon>Rhabditina</taxon>
        <taxon>Diplogasteromorpha</taxon>
        <taxon>Diplogasteroidea</taxon>
        <taxon>Neodiplogasteridae</taxon>
        <taxon>Pristionchus</taxon>
    </lineage>
</organism>
<protein>
    <submittedName>
        <fullName evidence="1">Uncharacterized protein</fullName>
    </submittedName>
</protein>
<accession>A0AAV5W242</accession>
<evidence type="ECO:0000313" key="1">
    <source>
        <dbReference type="EMBL" id="GMT25897.1"/>
    </source>
</evidence>